<protein>
    <recommendedName>
        <fullName evidence="5">Apolipoprotein L3</fullName>
    </recommendedName>
</protein>
<evidence type="ECO:0000313" key="4">
    <source>
        <dbReference type="Proteomes" id="UP001295684"/>
    </source>
</evidence>
<proteinExistence type="inferred from homology"/>
<keyword evidence="4" id="KW-1185">Reference proteome</keyword>
<dbReference type="Proteomes" id="UP001295684">
    <property type="component" value="Unassembled WGS sequence"/>
</dbReference>
<dbReference type="EMBL" id="CAMPGE010005164">
    <property type="protein sequence ID" value="CAI2364012.1"/>
    <property type="molecule type" value="Genomic_DNA"/>
</dbReference>
<dbReference type="PANTHER" id="PTHR14096">
    <property type="entry name" value="APOLIPOPROTEIN L"/>
    <property type="match status" value="1"/>
</dbReference>
<evidence type="ECO:0000256" key="2">
    <source>
        <dbReference type="SAM" id="Phobius"/>
    </source>
</evidence>
<gene>
    <name evidence="3" type="ORF">ECRASSUSDP1_LOCUS5352</name>
</gene>
<dbReference type="GO" id="GO:0006869">
    <property type="term" value="P:lipid transport"/>
    <property type="evidence" value="ECO:0007669"/>
    <property type="project" value="InterPro"/>
</dbReference>
<name>A0AAD1UB54_EUPCR</name>
<dbReference type="PANTHER" id="PTHR14096:SF28">
    <property type="entry name" value="APOLIPOPROTEIN L, 1-RELATED"/>
    <property type="match status" value="1"/>
</dbReference>
<dbReference type="Pfam" id="PF05461">
    <property type="entry name" value="ApoL"/>
    <property type="match status" value="1"/>
</dbReference>
<dbReference type="AlphaFoldDB" id="A0AAD1UB54"/>
<dbReference type="GO" id="GO:0016020">
    <property type="term" value="C:membrane"/>
    <property type="evidence" value="ECO:0007669"/>
    <property type="project" value="TreeGrafter"/>
</dbReference>
<accession>A0AAD1UB54</accession>
<sequence length="549" mass="61226">MEDREDMERFMKESEKRFRKAYAVVQETLALISNDDAMIENYGFTVQQYIDERKECSERIRDISGKIREIIKNIGVTKVVAGSAGIVSGLLVIGGIVLAPVSGGTSLGLTATGAGLGVGSGVISVTATIVKDSQIEIHIQLLMQLMERLKEKDEVMSEIIQRLNDHFLELKEIIKDNGEEAKHWLKFIVWDILKGVGYNIMYKGYQLYHTLDGIIFAQTIHAFIGADLAAMNSVAIGTASPGLNILGKTLVVGGTGAAKGIATVSGIIGIVMGTYEIVDGSKDIQGSEEADEIEKCADKLDQNNAKNAANNKEVEGAIENGIFLTEDCKAKLYSAYSDEAKSYIDTPLHNAKVGPKMLKKCKYTCNYELDSTIGPIPCADARTGWSWSEHTQYYDKIDRDDTAFTNPVIHLKTVCWLDPRIEFFGVEPRQYAIYVRQDLDQYHNMMNKVKASLIVYLRNYAGDNIYEVLEEENVFETGDYMCQDLVREIEGTDGFHHSFFANCDLRHFYDKLVENEDNYLSVKVQFEGVDSLSWKGGWSIDGGFMLPID</sequence>
<keyword evidence="2" id="KW-1133">Transmembrane helix</keyword>
<keyword evidence="2" id="KW-0812">Transmembrane</keyword>
<evidence type="ECO:0000313" key="3">
    <source>
        <dbReference type="EMBL" id="CAI2364012.1"/>
    </source>
</evidence>
<organism evidence="3 4">
    <name type="scientific">Euplotes crassus</name>
    <dbReference type="NCBI Taxonomy" id="5936"/>
    <lineage>
        <taxon>Eukaryota</taxon>
        <taxon>Sar</taxon>
        <taxon>Alveolata</taxon>
        <taxon>Ciliophora</taxon>
        <taxon>Intramacronucleata</taxon>
        <taxon>Spirotrichea</taxon>
        <taxon>Hypotrichia</taxon>
        <taxon>Euplotida</taxon>
        <taxon>Euplotidae</taxon>
        <taxon>Moneuplotes</taxon>
    </lineage>
</organism>
<feature type="transmembrane region" description="Helical" evidence="2">
    <location>
        <begin position="79"/>
        <end position="101"/>
    </location>
</feature>
<keyword evidence="2" id="KW-0472">Membrane</keyword>
<dbReference type="GO" id="GO:0008289">
    <property type="term" value="F:lipid binding"/>
    <property type="evidence" value="ECO:0007669"/>
    <property type="project" value="InterPro"/>
</dbReference>
<comment type="caution">
    <text evidence="3">The sequence shown here is derived from an EMBL/GenBank/DDBJ whole genome shotgun (WGS) entry which is preliminary data.</text>
</comment>
<reference evidence="3" key="1">
    <citation type="submission" date="2023-07" db="EMBL/GenBank/DDBJ databases">
        <authorList>
            <consortium name="AG Swart"/>
            <person name="Singh M."/>
            <person name="Singh A."/>
            <person name="Seah K."/>
            <person name="Emmerich C."/>
        </authorList>
    </citation>
    <scope>NUCLEOTIDE SEQUENCE</scope>
    <source>
        <strain evidence="3">DP1</strain>
    </source>
</reference>
<comment type="similarity">
    <text evidence="1">Belongs to the apolipoprotein L family.</text>
</comment>
<dbReference type="GO" id="GO:0042157">
    <property type="term" value="P:lipoprotein metabolic process"/>
    <property type="evidence" value="ECO:0007669"/>
    <property type="project" value="InterPro"/>
</dbReference>
<dbReference type="InterPro" id="IPR008405">
    <property type="entry name" value="ApoL"/>
</dbReference>
<dbReference type="GO" id="GO:0005576">
    <property type="term" value="C:extracellular region"/>
    <property type="evidence" value="ECO:0007669"/>
    <property type="project" value="InterPro"/>
</dbReference>
<evidence type="ECO:0008006" key="5">
    <source>
        <dbReference type="Google" id="ProtNLM"/>
    </source>
</evidence>
<evidence type="ECO:0000256" key="1">
    <source>
        <dbReference type="ARBA" id="ARBA00010090"/>
    </source>
</evidence>